<comment type="subcellular location">
    <subcellularLocation>
        <location evidence="1">Membrane</location>
        <topology evidence="1">Multi-pass membrane protein</topology>
    </subcellularLocation>
</comment>
<organism evidence="8 9">
    <name type="scientific">Byssothecium circinans</name>
    <dbReference type="NCBI Taxonomy" id="147558"/>
    <lineage>
        <taxon>Eukaryota</taxon>
        <taxon>Fungi</taxon>
        <taxon>Dikarya</taxon>
        <taxon>Ascomycota</taxon>
        <taxon>Pezizomycotina</taxon>
        <taxon>Dothideomycetes</taxon>
        <taxon>Pleosporomycetidae</taxon>
        <taxon>Pleosporales</taxon>
        <taxon>Massarineae</taxon>
        <taxon>Massarinaceae</taxon>
        <taxon>Byssothecium</taxon>
    </lineage>
</organism>
<feature type="transmembrane region" description="Helical" evidence="6">
    <location>
        <begin position="12"/>
        <end position="31"/>
    </location>
</feature>
<keyword evidence="9" id="KW-1185">Reference proteome</keyword>
<evidence type="ECO:0000256" key="2">
    <source>
        <dbReference type="ARBA" id="ARBA00022692"/>
    </source>
</evidence>
<dbReference type="PANTHER" id="PTHR33048:SF92">
    <property type="entry name" value="INTEGRAL MEMBRANE PROTEIN"/>
    <property type="match status" value="1"/>
</dbReference>
<keyword evidence="3 6" id="KW-1133">Transmembrane helix</keyword>
<dbReference type="OrthoDB" id="5372266at2759"/>
<gene>
    <name evidence="8" type="ORF">CC80DRAFT_473799</name>
</gene>
<keyword evidence="2 6" id="KW-0812">Transmembrane</keyword>
<feature type="transmembrane region" description="Helical" evidence="6">
    <location>
        <begin position="260"/>
        <end position="281"/>
    </location>
</feature>
<evidence type="ECO:0000259" key="7">
    <source>
        <dbReference type="Pfam" id="PF20684"/>
    </source>
</evidence>
<feature type="transmembrane region" description="Helical" evidence="6">
    <location>
        <begin position="221"/>
        <end position="240"/>
    </location>
</feature>
<feature type="transmembrane region" description="Helical" evidence="6">
    <location>
        <begin position="137"/>
        <end position="160"/>
    </location>
</feature>
<accession>A0A6A5TYT2</accession>
<evidence type="ECO:0000256" key="4">
    <source>
        <dbReference type="ARBA" id="ARBA00023136"/>
    </source>
</evidence>
<feature type="transmembrane region" description="Helical" evidence="6">
    <location>
        <begin position="180"/>
        <end position="209"/>
    </location>
</feature>
<sequence>MMVYSDIQLPLPGFIALDWALMAIALLPILIRISSRTRNRGLSSPATNTADFFVILAWLSGLVLIAINTWKNKLRMKYLSAPPETLYYGVPEALSGHLLYSSWISLFFIYISLWSAKAAFLAFYYSIFSLQGKGARWGLAGACVFTAATFLLHMFLIAFWCTPISSNWSPPPGQHLCSAVHSISSVTISTFTNVVTDLVILSIPISTLLATKFGRTERAGLAFMFLMGSVSILAALVRFICLKLVSATPKASITHTIDVWALVEIVSSILAVCLPSLRVFARRHGLGKGEAVRLGSTGTVSAERSALGGTQRSESLKRGVEGWGKGPWRVDEVECDGGCRGGEGSKWTAEDRVEGWV</sequence>
<keyword evidence="4 6" id="KW-0472">Membrane</keyword>
<comment type="similarity">
    <text evidence="5">Belongs to the SAT4 family.</text>
</comment>
<dbReference type="InterPro" id="IPR052337">
    <property type="entry name" value="SAT4-like"/>
</dbReference>
<reference evidence="8" key="1">
    <citation type="journal article" date="2020" name="Stud. Mycol.">
        <title>101 Dothideomycetes genomes: a test case for predicting lifestyles and emergence of pathogens.</title>
        <authorList>
            <person name="Haridas S."/>
            <person name="Albert R."/>
            <person name="Binder M."/>
            <person name="Bloem J."/>
            <person name="Labutti K."/>
            <person name="Salamov A."/>
            <person name="Andreopoulos B."/>
            <person name="Baker S."/>
            <person name="Barry K."/>
            <person name="Bills G."/>
            <person name="Bluhm B."/>
            <person name="Cannon C."/>
            <person name="Castanera R."/>
            <person name="Culley D."/>
            <person name="Daum C."/>
            <person name="Ezra D."/>
            <person name="Gonzalez J."/>
            <person name="Henrissat B."/>
            <person name="Kuo A."/>
            <person name="Liang C."/>
            <person name="Lipzen A."/>
            <person name="Lutzoni F."/>
            <person name="Magnuson J."/>
            <person name="Mondo S."/>
            <person name="Nolan M."/>
            <person name="Ohm R."/>
            <person name="Pangilinan J."/>
            <person name="Park H.-J."/>
            <person name="Ramirez L."/>
            <person name="Alfaro M."/>
            <person name="Sun H."/>
            <person name="Tritt A."/>
            <person name="Yoshinaga Y."/>
            <person name="Zwiers L.-H."/>
            <person name="Turgeon B."/>
            <person name="Goodwin S."/>
            <person name="Spatafora J."/>
            <person name="Crous P."/>
            <person name="Grigoriev I."/>
        </authorList>
    </citation>
    <scope>NUCLEOTIDE SEQUENCE</scope>
    <source>
        <strain evidence="8">CBS 675.92</strain>
    </source>
</reference>
<feature type="transmembrane region" description="Helical" evidence="6">
    <location>
        <begin position="103"/>
        <end position="125"/>
    </location>
</feature>
<dbReference type="GO" id="GO:0016020">
    <property type="term" value="C:membrane"/>
    <property type="evidence" value="ECO:0007669"/>
    <property type="project" value="UniProtKB-SubCell"/>
</dbReference>
<protein>
    <recommendedName>
        <fullName evidence="7">Rhodopsin domain-containing protein</fullName>
    </recommendedName>
</protein>
<evidence type="ECO:0000256" key="5">
    <source>
        <dbReference type="ARBA" id="ARBA00038359"/>
    </source>
</evidence>
<evidence type="ECO:0000256" key="1">
    <source>
        <dbReference type="ARBA" id="ARBA00004141"/>
    </source>
</evidence>
<evidence type="ECO:0000256" key="6">
    <source>
        <dbReference type="SAM" id="Phobius"/>
    </source>
</evidence>
<feature type="transmembrane region" description="Helical" evidence="6">
    <location>
        <begin position="52"/>
        <end position="70"/>
    </location>
</feature>
<dbReference type="AlphaFoldDB" id="A0A6A5TYT2"/>
<proteinExistence type="inferred from homology"/>
<feature type="domain" description="Rhodopsin" evidence="7">
    <location>
        <begin position="46"/>
        <end position="282"/>
    </location>
</feature>
<evidence type="ECO:0000313" key="8">
    <source>
        <dbReference type="EMBL" id="KAF1955866.1"/>
    </source>
</evidence>
<dbReference type="InterPro" id="IPR049326">
    <property type="entry name" value="Rhodopsin_dom_fungi"/>
</dbReference>
<name>A0A6A5TYT2_9PLEO</name>
<evidence type="ECO:0000256" key="3">
    <source>
        <dbReference type="ARBA" id="ARBA00022989"/>
    </source>
</evidence>
<dbReference type="EMBL" id="ML976993">
    <property type="protein sequence ID" value="KAF1955866.1"/>
    <property type="molecule type" value="Genomic_DNA"/>
</dbReference>
<dbReference type="Pfam" id="PF20684">
    <property type="entry name" value="Fung_rhodopsin"/>
    <property type="match status" value="1"/>
</dbReference>
<dbReference type="PANTHER" id="PTHR33048">
    <property type="entry name" value="PTH11-LIKE INTEGRAL MEMBRANE PROTEIN (AFU_ORTHOLOGUE AFUA_5G11245)"/>
    <property type="match status" value="1"/>
</dbReference>
<evidence type="ECO:0000313" key="9">
    <source>
        <dbReference type="Proteomes" id="UP000800035"/>
    </source>
</evidence>
<dbReference type="Proteomes" id="UP000800035">
    <property type="component" value="Unassembled WGS sequence"/>
</dbReference>